<dbReference type="GO" id="GO:0005739">
    <property type="term" value="C:mitochondrion"/>
    <property type="evidence" value="ECO:0007669"/>
    <property type="project" value="UniProtKB-SubCell"/>
</dbReference>
<evidence type="ECO:0000313" key="5">
    <source>
        <dbReference type="Proteomes" id="UP000008743"/>
    </source>
</evidence>
<dbReference type="OrthoDB" id="6224010at2759"/>
<evidence type="ECO:0000256" key="1">
    <source>
        <dbReference type="ARBA" id="ARBA00007347"/>
    </source>
</evidence>
<dbReference type="Proteomes" id="UP000008743">
    <property type="component" value="Unassembled WGS sequence"/>
</dbReference>
<organism evidence="4 5">
    <name type="scientific">Capsaspora owczarzaki (strain ATCC 30864)</name>
    <dbReference type="NCBI Taxonomy" id="595528"/>
    <lineage>
        <taxon>Eukaryota</taxon>
        <taxon>Filasterea</taxon>
        <taxon>Capsaspora</taxon>
    </lineage>
</organism>
<proteinExistence type="inferred from homology"/>
<protein>
    <recommendedName>
        <fullName evidence="3">COX assembly mitochondrial protein</fullName>
    </recommendedName>
</protein>
<gene>
    <name evidence="4" type="ORF">CAOG_009396</name>
</gene>
<comment type="subcellular location">
    <subcellularLocation>
        <location evidence="3">Mitochondrion</location>
    </subcellularLocation>
</comment>
<dbReference type="EMBL" id="KE346361">
    <property type="protein sequence ID" value="KJE89846.1"/>
    <property type="molecule type" value="Genomic_DNA"/>
</dbReference>
<evidence type="ECO:0000256" key="2">
    <source>
        <dbReference type="ARBA" id="ARBA00023157"/>
    </source>
</evidence>
<keyword evidence="2" id="KW-1015">Disulfide bond</keyword>
<sequence>MVYEKLNEELARRRMVAAARKKCVIPATDRTFTSVWVCRDQLNALNDCLKQFTTDEYLQQHLVDLTRDQQLRDERLQAQAQQTSNPSSTQ</sequence>
<dbReference type="Pfam" id="PF08583">
    <property type="entry name" value="Cmc1"/>
    <property type="match status" value="1"/>
</dbReference>
<name>A0A0D2U3Q7_CAPO3</name>
<keyword evidence="3" id="KW-0496">Mitochondrion</keyword>
<dbReference type="InterPro" id="IPR013892">
    <property type="entry name" value="Cyt_c_biogenesis_Cmc1-like"/>
</dbReference>
<keyword evidence="5" id="KW-1185">Reference proteome</keyword>
<evidence type="ECO:0000313" key="4">
    <source>
        <dbReference type="EMBL" id="KJE89846.1"/>
    </source>
</evidence>
<dbReference type="InParanoid" id="A0A0D2U3Q7"/>
<reference evidence="5" key="1">
    <citation type="submission" date="2011-02" db="EMBL/GenBank/DDBJ databases">
        <title>The Genome Sequence of Capsaspora owczarzaki ATCC 30864.</title>
        <authorList>
            <person name="Russ C."/>
            <person name="Cuomo C."/>
            <person name="Burger G."/>
            <person name="Gray M.W."/>
            <person name="Holland P.W.H."/>
            <person name="King N."/>
            <person name="Lang F.B.F."/>
            <person name="Roger A.J."/>
            <person name="Ruiz-Trillo I."/>
            <person name="Young S.K."/>
            <person name="Zeng Q."/>
            <person name="Gargeya S."/>
            <person name="Alvarado L."/>
            <person name="Berlin A."/>
            <person name="Chapman S.B."/>
            <person name="Chen Z."/>
            <person name="Freedman E."/>
            <person name="Gellesch M."/>
            <person name="Goldberg J."/>
            <person name="Griggs A."/>
            <person name="Gujja S."/>
            <person name="Heilman E."/>
            <person name="Heiman D."/>
            <person name="Howarth C."/>
            <person name="Mehta T."/>
            <person name="Neiman D."/>
            <person name="Pearson M."/>
            <person name="Roberts A."/>
            <person name="Saif S."/>
            <person name="Shea T."/>
            <person name="Shenoy N."/>
            <person name="Sisk P."/>
            <person name="Stolte C."/>
            <person name="Sykes S."/>
            <person name="White J."/>
            <person name="Yandava C."/>
            <person name="Haas B."/>
            <person name="Nusbaum C."/>
            <person name="Birren B."/>
        </authorList>
    </citation>
    <scope>NUCLEOTIDE SEQUENCE</scope>
    <source>
        <strain evidence="5">ATCC 30864</strain>
    </source>
</reference>
<evidence type="ECO:0000256" key="3">
    <source>
        <dbReference type="RuleBase" id="RU364104"/>
    </source>
</evidence>
<dbReference type="AlphaFoldDB" id="A0A0D2U3Q7"/>
<comment type="similarity">
    <text evidence="1 3">Belongs to the CMC family.</text>
</comment>
<accession>A0A0D2U3Q7</accession>